<evidence type="ECO:0000259" key="3">
    <source>
        <dbReference type="PROSITE" id="PS50853"/>
    </source>
</evidence>
<feature type="repeat" description="ANK" evidence="2">
    <location>
        <begin position="446"/>
        <end position="478"/>
    </location>
</feature>
<name>A0A9W7A646_9STRA</name>
<dbReference type="InterPro" id="IPR036116">
    <property type="entry name" value="FN3_sf"/>
</dbReference>
<dbReference type="InterPro" id="IPR013783">
    <property type="entry name" value="Ig-like_fold"/>
</dbReference>
<dbReference type="SMART" id="SM00248">
    <property type="entry name" value="ANK"/>
    <property type="match status" value="3"/>
</dbReference>
<gene>
    <name evidence="4" type="ORF">TrST_g3014</name>
</gene>
<comment type="caution">
    <text evidence="4">The sequence shown here is derived from an EMBL/GenBank/DDBJ whole genome shotgun (WGS) entry which is preliminary data.</text>
</comment>
<dbReference type="Pfam" id="PF00041">
    <property type="entry name" value="fn3"/>
    <property type="match status" value="3"/>
</dbReference>
<dbReference type="AlphaFoldDB" id="A0A9W7A646"/>
<dbReference type="InterPro" id="IPR003961">
    <property type="entry name" value="FN3_dom"/>
</dbReference>
<evidence type="ECO:0000313" key="5">
    <source>
        <dbReference type="Proteomes" id="UP001165085"/>
    </source>
</evidence>
<accession>A0A9W7A646</accession>
<keyword evidence="2" id="KW-0040">ANK repeat</keyword>
<dbReference type="OrthoDB" id="407555at2759"/>
<organism evidence="4 5">
    <name type="scientific">Triparma strigata</name>
    <dbReference type="NCBI Taxonomy" id="1606541"/>
    <lineage>
        <taxon>Eukaryota</taxon>
        <taxon>Sar</taxon>
        <taxon>Stramenopiles</taxon>
        <taxon>Ochrophyta</taxon>
        <taxon>Bolidophyceae</taxon>
        <taxon>Parmales</taxon>
        <taxon>Triparmaceae</taxon>
        <taxon>Triparma</taxon>
    </lineage>
</organism>
<feature type="repeat" description="ANK" evidence="2">
    <location>
        <begin position="412"/>
        <end position="444"/>
    </location>
</feature>
<dbReference type="CDD" id="cd00063">
    <property type="entry name" value="FN3"/>
    <property type="match status" value="4"/>
</dbReference>
<dbReference type="EMBL" id="BRXY01000108">
    <property type="protein sequence ID" value="GMH66477.1"/>
    <property type="molecule type" value="Genomic_DNA"/>
</dbReference>
<sequence length="1044" mass="117090">MAMSLDNNDSPWFRDERHREQLAVVVRDDLLGLARYLVNKKRVLLHKEEEERELLKMTTTTTDEGSSSPSSSLALPTLANGRGLILSLISEAKALDGSSHECVACAHNIVQKVLKHLDSAHVRFSVAERLLLLREAEDDMEKRYQLYLTVNAEDDLETKADDAALPTNQLTFTDEEKRIFRRGVKTPDGRRTVDPNNKAVEHFVKNLEKMIDEEAEKKDQEGNRFEFDGETGELIVNANPQPSRPTTASDDHVGIFNPSDVRQLFVVESDADDNHSQREGEKYRQFITKMYRLVSQQSEPEEAIVDVLDKVAMLLKVKRCAFPKDVTESPKKDNFIKIVRNEIGGTDLEKDVVELFGKARDENRPYTTGGMKPMAKLYNTDRFVLAAAKGDMKTLRSMIEEGQDVNDFSSTLRYTALHAASDFGHSRCVSLLLANKAIVNIRNKITGKTPLHYAAESRRFDVCRQLLESGASKRTRDMKGLNALYYASEVKEEASQLRARLLRDAPGRIMKVDFVSTEASKQEASITMDWNEPKNLGYDQDPIDHHRISWRAIRERKVNPQYTQFLKLLALKDVEEDEIPEEVGWVKDDSEEKPYTVKGLKPAEEYKIEVQAHSDGGYGVTSHAVSHTSATSVPSTPGQPIFMTSTSTSVTISWLPPKFENGEPVKSYQISRQIVLNNDKNKKSGSDVDGSAGEAQWVSYMCSGGRPVYTTVGIPNNGFVMMKVKAKNANGFSEMGAIGGPFQALDPVRMLERTPFSMKIIWQTIPAKTVLCFELQIRNYNLILSEDDFETVADDIPQNIQGITYSISSLRPGTEYQYRVRGNIEGAGWQKWHEGIVSNVFKTVDTVPDPCTQPYDKIGASTATSVVLKWESGPSNGKAITEFEVWWKPNASEWSLLSSVKGPPSLAVSDLLIGCSYLFKVRSKNELGWGPFSPPSSPCTTNPIPLPSVPLTSKNGIGWIELHWSPPSGSLLVDSYEVQKRLVVSDSLSSQKWETVTNTCQTTRYLVQELRPCAQYEFRVRALTFDGWSSFSEVGGKYTTGRRH</sequence>
<feature type="domain" description="Fibronectin type-III" evidence="3">
    <location>
        <begin position="850"/>
        <end position="944"/>
    </location>
</feature>
<reference evidence="5" key="1">
    <citation type="journal article" date="2023" name="Commun. Biol.">
        <title>Genome analysis of Parmales, the sister group of diatoms, reveals the evolutionary specialization of diatoms from phago-mixotrophs to photoautotrophs.</title>
        <authorList>
            <person name="Ban H."/>
            <person name="Sato S."/>
            <person name="Yoshikawa S."/>
            <person name="Yamada K."/>
            <person name="Nakamura Y."/>
            <person name="Ichinomiya M."/>
            <person name="Sato N."/>
            <person name="Blanc-Mathieu R."/>
            <person name="Endo H."/>
            <person name="Kuwata A."/>
            <person name="Ogata H."/>
        </authorList>
    </citation>
    <scope>NUCLEOTIDE SEQUENCE [LARGE SCALE GENOMIC DNA]</scope>
    <source>
        <strain evidence="5">NIES 3701</strain>
    </source>
</reference>
<feature type="domain" description="Fibronectin type-III" evidence="3">
    <location>
        <begin position="636"/>
        <end position="747"/>
    </location>
</feature>
<feature type="domain" description="Fibronectin type-III" evidence="3">
    <location>
        <begin position="946"/>
        <end position="1043"/>
    </location>
</feature>
<proteinExistence type="predicted"/>
<dbReference type="InterPro" id="IPR002110">
    <property type="entry name" value="Ankyrin_rpt"/>
</dbReference>
<dbReference type="SUPFAM" id="SSF48403">
    <property type="entry name" value="Ankyrin repeat"/>
    <property type="match status" value="1"/>
</dbReference>
<keyword evidence="5" id="KW-1185">Reference proteome</keyword>
<dbReference type="InterPro" id="IPR050964">
    <property type="entry name" value="Striated_Muscle_Regulatory"/>
</dbReference>
<evidence type="ECO:0000256" key="1">
    <source>
        <dbReference type="ARBA" id="ARBA00022737"/>
    </source>
</evidence>
<dbReference type="PROSITE" id="PS50853">
    <property type="entry name" value="FN3"/>
    <property type="match status" value="4"/>
</dbReference>
<dbReference type="Gene3D" id="1.25.40.20">
    <property type="entry name" value="Ankyrin repeat-containing domain"/>
    <property type="match status" value="2"/>
</dbReference>
<evidence type="ECO:0000256" key="2">
    <source>
        <dbReference type="PROSITE-ProRule" id="PRU00023"/>
    </source>
</evidence>
<dbReference type="PANTHER" id="PTHR13817:SF73">
    <property type="entry name" value="FIBRONECTIN TYPE-III DOMAIN-CONTAINING PROTEIN"/>
    <property type="match status" value="1"/>
</dbReference>
<dbReference type="PANTHER" id="PTHR13817">
    <property type="entry name" value="TITIN"/>
    <property type="match status" value="1"/>
</dbReference>
<protein>
    <recommendedName>
        <fullName evidence="3">Fibronectin type-III domain-containing protein</fullName>
    </recommendedName>
</protein>
<dbReference type="SMART" id="SM00060">
    <property type="entry name" value="FN3"/>
    <property type="match status" value="5"/>
</dbReference>
<evidence type="ECO:0000313" key="4">
    <source>
        <dbReference type="EMBL" id="GMH66477.1"/>
    </source>
</evidence>
<feature type="domain" description="Fibronectin type-III" evidence="3">
    <location>
        <begin position="532"/>
        <end position="634"/>
    </location>
</feature>
<dbReference type="PROSITE" id="PS50297">
    <property type="entry name" value="ANK_REP_REGION"/>
    <property type="match status" value="1"/>
</dbReference>
<dbReference type="PROSITE" id="PS50088">
    <property type="entry name" value="ANK_REPEAT"/>
    <property type="match status" value="2"/>
</dbReference>
<dbReference type="Proteomes" id="UP001165085">
    <property type="component" value="Unassembled WGS sequence"/>
</dbReference>
<dbReference type="Gene3D" id="2.60.40.10">
    <property type="entry name" value="Immunoglobulins"/>
    <property type="match status" value="4"/>
</dbReference>
<dbReference type="Pfam" id="PF12796">
    <property type="entry name" value="Ank_2"/>
    <property type="match status" value="1"/>
</dbReference>
<dbReference type="InterPro" id="IPR036770">
    <property type="entry name" value="Ankyrin_rpt-contain_sf"/>
</dbReference>
<keyword evidence="1" id="KW-0677">Repeat</keyword>
<dbReference type="PRINTS" id="PR00014">
    <property type="entry name" value="FNTYPEIII"/>
</dbReference>
<dbReference type="SUPFAM" id="SSF49265">
    <property type="entry name" value="Fibronectin type III"/>
    <property type="match status" value="3"/>
</dbReference>